<evidence type="ECO:0000256" key="29">
    <source>
        <dbReference type="RuleBase" id="RU000461"/>
    </source>
</evidence>
<dbReference type="FunFam" id="3.40.50.300:FF:003500">
    <property type="entry name" value="ADP-ribosylation factor 1"/>
    <property type="match status" value="1"/>
</dbReference>
<evidence type="ECO:0000313" key="31">
    <source>
        <dbReference type="EMBL" id="GBP16707.1"/>
    </source>
</evidence>
<accession>A0A4C1TRV0</accession>
<keyword evidence="11" id="KW-0519">Myristate</keyword>
<dbReference type="InterPro" id="IPR036396">
    <property type="entry name" value="Cyt_P450_sf"/>
</dbReference>
<keyword evidence="9" id="KW-0813">Transport</keyword>
<keyword evidence="19 26" id="KW-0408">Iron</keyword>
<dbReference type="NCBIfam" id="TIGR00231">
    <property type="entry name" value="small_GTP"/>
    <property type="match status" value="1"/>
</dbReference>
<dbReference type="AlphaFoldDB" id="A0A4C1TRV0"/>
<dbReference type="PROSITE" id="PS51417">
    <property type="entry name" value="ARF"/>
    <property type="match status" value="1"/>
</dbReference>
<keyword evidence="12 26" id="KW-0479">Metal-binding</keyword>
<evidence type="ECO:0000256" key="3">
    <source>
        <dbReference type="ARBA" id="ARBA00004174"/>
    </source>
</evidence>
<dbReference type="GO" id="GO:0015031">
    <property type="term" value="P:protein transport"/>
    <property type="evidence" value="ECO:0007669"/>
    <property type="project" value="UniProtKB-KW"/>
</dbReference>
<dbReference type="PANTHER" id="PTHR24291">
    <property type="entry name" value="CYTOCHROME P450 FAMILY 4"/>
    <property type="match status" value="1"/>
</dbReference>
<feature type="binding site" evidence="27">
    <location>
        <begin position="529"/>
        <end position="536"/>
    </location>
    <ligand>
        <name>GTP</name>
        <dbReference type="ChEBI" id="CHEBI:37565"/>
    </ligand>
</feature>
<evidence type="ECO:0000256" key="10">
    <source>
        <dbReference type="ARBA" id="ARBA00022617"/>
    </source>
</evidence>
<sequence>MIVLILVALLVSVYCAYLAVSRRNMNKMVQCLPSLPSLPVVGSALYFIGDSETLLERLDEAVKTASAQKEVLRAWLGPKLYIAIANPEDAQVVLENCYQKDVVYKFLRYWLGEGLFVAPVDIWKTHRRVLLPVFHNRVVEEYISVITEQTAALVRQLEERVDKGEFDILKYISSCTIDIMFETAMGERMDVQHSPDTEYLRARHTVMTIINMRMYKVWLQPEFLFKLTPYAKLQKDNIELTHKFTDEVVKKKRIEYECNKRQMNLHEAKIKDGKLRSALDLLFGREIEFTDEQLREHIDSITIAGNDTTALVIAYTLVLLGIHQDAQEKIYKEQEEIFGDSLRGAGKEDIQKMQFMERVLKESMRLYTVVPIIARHVDKDIHLPHCGVTIPAGAGAVVCTFAVHRNERIWGPDVDKFDPDRFLPERSADRHPAAFLGFSYGGRNCIGRHFGMIIMKTILSSIIRSYKIYAEDVGKLKLEMLLFPVRGHQVRIERRIPLSDTGLIIAKVIKRLQLRSLDVGKDSEWRRVGLEGAGKTTILYKLKLGEIVTTIPTIGFNVETLEYKNISFTIWDFAGRPGMRPMLRHYFQNTQGVIFVVDSSDTKRIDEVKHLITDMLQEEAFRDAVVLMFANKQDMPNAMSASELTNALNLNDLRNRRCRVQATCATQGRGLHKGLDWLLNELSMM</sequence>
<dbReference type="Pfam" id="PF00025">
    <property type="entry name" value="Arf"/>
    <property type="match status" value="1"/>
</dbReference>
<evidence type="ECO:0000256" key="27">
    <source>
        <dbReference type="PIRSR" id="PIRSR606689-1"/>
    </source>
</evidence>
<keyword evidence="24" id="KW-0449">Lipoprotein</keyword>
<dbReference type="PANTHER" id="PTHR24291:SF189">
    <property type="entry name" value="CYTOCHROME P450 4C3-RELATED"/>
    <property type="match status" value="1"/>
</dbReference>
<evidence type="ECO:0000256" key="15">
    <source>
        <dbReference type="ARBA" id="ARBA00022848"/>
    </source>
</evidence>
<dbReference type="GO" id="GO:0003925">
    <property type="term" value="F:G protein activity"/>
    <property type="evidence" value="ECO:0007669"/>
    <property type="project" value="UniProtKB-EC"/>
</dbReference>
<keyword evidence="28" id="KW-0460">Magnesium</keyword>
<keyword evidence="10 26" id="KW-0349">Heme</keyword>
<feature type="binding site" evidence="28">
    <location>
        <position position="553"/>
    </location>
    <ligand>
        <name>Mg(2+)</name>
        <dbReference type="ChEBI" id="CHEBI:18420"/>
    </ligand>
</feature>
<dbReference type="Gene3D" id="3.40.50.300">
    <property type="entry name" value="P-loop containing nucleotide triphosphate hydrolases"/>
    <property type="match status" value="1"/>
</dbReference>
<dbReference type="InterPro" id="IPR027417">
    <property type="entry name" value="P-loop_NTPase"/>
</dbReference>
<keyword evidence="17" id="KW-0653">Protein transport</keyword>
<dbReference type="Pfam" id="PF00067">
    <property type="entry name" value="p450"/>
    <property type="match status" value="1"/>
</dbReference>
<dbReference type="InterPro" id="IPR005225">
    <property type="entry name" value="Small_GTP-bd"/>
</dbReference>
<evidence type="ECO:0000256" key="22">
    <source>
        <dbReference type="ARBA" id="ARBA00023134"/>
    </source>
</evidence>
<evidence type="ECO:0000256" key="23">
    <source>
        <dbReference type="ARBA" id="ARBA00023136"/>
    </source>
</evidence>
<dbReference type="CDD" id="cd20628">
    <property type="entry name" value="CYP4"/>
    <property type="match status" value="1"/>
</dbReference>
<evidence type="ECO:0000256" key="18">
    <source>
        <dbReference type="ARBA" id="ARBA00023002"/>
    </source>
</evidence>
<dbReference type="SMART" id="SM00178">
    <property type="entry name" value="SAR"/>
    <property type="match status" value="1"/>
</dbReference>
<keyword evidence="14" id="KW-0256">Endoplasmic reticulum</keyword>
<dbReference type="GO" id="GO:0005506">
    <property type="term" value="F:iron ion binding"/>
    <property type="evidence" value="ECO:0007669"/>
    <property type="project" value="InterPro"/>
</dbReference>
<comment type="similarity">
    <text evidence="6">Belongs to the small GTPase superfamily. Arf family.</text>
</comment>
<keyword evidence="30" id="KW-0732">Signal</keyword>
<dbReference type="STRING" id="151549.A0A4C1TRV0"/>
<dbReference type="SUPFAM" id="SSF52540">
    <property type="entry name" value="P-loop containing nucleoside triphosphate hydrolases"/>
    <property type="match status" value="1"/>
</dbReference>
<dbReference type="Proteomes" id="UP000299102">
    <property type="component" value="Unassembled WGS sequence"/>
</dbReference>
<comment type="subcellular location">
    <subcellularLocation>
        <location evidence="4">Endoplasmic reticulum membrane</location>
        <topology evidence="4">Peripheral membrane protein</topology>
    </subcellularLocation>
    <subcellularLocation>
        <location evidence="5">Golgi apparatus membrane</location>
        <topology evidence="5">Lipid-anchor</topology>
        <orientation evidence="5">Cytoplasmic side</orientation>
    </subcellularLocation>
    <subcellularLocation>
        <location evidence="3">Microsome membrane</location>
        <topology evidence="3">Peripheral membrane protein</topology>
    </subcellularLocation>
</comment>
<evidence type="ECO:0000256" key="8">
    <source>
        <dbReference type="ARBA" id="ARBA00011984"/>
    </source>
</evidence>
<keyword evidence="23" id="KW-0472">Membrane</keyword>
<name>A0A4C1TRV0_EUMVA</name>
<feature type="chain" id="PRO_5020036042" description="small monomeric GTPase" evidence="30">
    <location>
        <begin position="16"/>
        <end position="685"/>
    </location>
</feature>
<evidence type="ECO:0000256" key="28">
    <source>
        <dbReference type="PIRSR" id="PIRSR606689-2"/>
    </source>
</evidence>
<evidence type="ECO:0000256" key="30">
    <source>
        <dbReference type="SAM" id="SignalP"/>
    </source>
</evidence>
<evidence type="ECO:0000256" key="2">
    <source>
        <dbReference type="ARBA" id="ARBA00003690"/>
    </source>
</evidence>
<dbReference type="GO" id="GO:0016192">
    <property type="term" value="P:vesicle-mediated transport"/>
    <property type="evidence" value="ECO:0007669"/>
    <property type="project" value="UniProtKB-KW"/>
</dbReference>
<keyword evidence="32" id="KW-1185">Reference proteome</keyword>
<dbReference type="PRINTS" id="PR00463">
    <property type="entry name" value="EP450I"/>
</dbReference>
<keyword evidence="18 29" id="KW-0560">Oxidoreductase</keyword>
<proteinExistence type="inferred from homology"/>
<evidence type="ECO:0000256" key="11">
    <source>
        <dbReference type="ARBA" id="ARBA00022707"/>
    </source>
</evidence>
<comment type="function">
    <text evidence="2">May be involved in the metabolism of insect hormones and in the breakdown of synthetic insecticides.</text>
</comment>
<feature type="binding site" evidence="27">
    <location>
        <position position="575"/>
    </location>
    <ligand>
        <name>GTP</name>
        <dbReference type="ChEBI" id="CHEBI:37565"/>
    </ligand>
</feature>
<dbReference type="Gene3D" id="1.10.630.10">
    <property type="entry name" value="Cytochrome P450"/>
    <property type="match status" value="1"/>
</dbReference>
<evidence type="ECO:0000256" key="26">
    <source>
        <dbReference type="PIRSR" id="PIRSR602401-1"/>
    </source>
</evidence>
<reference evidence="31 32" key="1">
    <citation type="journal article" date="2019" name="Commun. Biol.">
        <title>The bagworm genome reveals a unique fibroin gene that provides high tensile strength.</title>
        <authorList>
            <person name="Kono N."/>
            <person name="Nakamura H."/>
            <person name="Ohtoshi R."/>
            <person name="Tomita M."/>
            <person name="Numata K."/>
            <person name="Arakawa K."/>
        </authorList>
    </citation>
    <scope>NUCLEOTIDE SEQUENCE [LARGE SCALE GENOMIC DNA]</scope>
</reference>
<dbReference type="GO" id="GO:0005789">
    <property type="term" value="C:endoplasmic reticulum membrane"/>
    <property type="evidence" value="ECO:0007669"/>
    <property type="project" value="UniProtKB-SubCell"/>
</dbReference>
<dbReference type="GO" id="GO:0004497">
    <property type="term" value="F:monooxygenase activity"/>
    <property type="evidence" value="ECO:0007669"/>
    <property type="project" value="UniProtKB-KW"/>
</dbReference>
<dbReference type="GO" id="GO:0005525">
    <property type="term" value="F:GTP binding"/>
    <property type="evidence" value="ECO:0007669"/>
    <property type="project" value="UniProtKB-KW"/>
</dbReference>
<dbReference type="InterPro" id="IPR002401">
    <property type="entry name" value="Cyt_P450_E_grp-I"/>
</dbReference>
<comment type="similarity">
    <text evidence="7 29">Belongs to the cytochrome P450 family.</text>
</comment>
<dbReference type="EMBL" id="BGZK01000081">
    <property type="protein sequence ID" value="GBP16707.1"/>
    <property type="molecule type" value="Genomic_DNA"/>
</dbReference>
<keyword evidence="21" id="KW-0333">Golgi apparatus</keyword>
<feature type="binding site" evidence="27">
    <location>
        <begin position="631"/>
        <end position="634"/>
    </location>
    <ligand>
        <name>GTP</name>
        <dbReference type="ChEBI" id="CHEBI:37565"/>
    </ligand>
</feature>
<evidence type="ECO:0000256" key="21">
    <source>
        <dbReference type="ARBA" id="ARBA00023034"/>
    </source>
</evidence>
<dbReference type="GO" id="GO:0000139">
    <property type="term" value="C:Golgi membrane"/>
    <property type="evidence" value="ECO:0007669"/>
    <property type="project" value="UniProtKB-SubCell"/>
</dbReference>
<feature type="signal peptide" evidence="30">
    <location>
        <begin position="1"/>
        <end position="15"/>
    </location>
</feature>
<evidence type="ECO:0000256" key="19">
    <source>
        <dbReference type="ARBA" id="ARBA00023004"/>
    </source>
</evidence>
<comment type="cofactor">
    <cofactor evidence="1 26">
        <name>heme</name>
        <dbReference type="ChEBI" id="CHEBI:30413"/>
    </cofactor>
</comment>
<evidence type="ECO:0000256" key="12">
    <source>
        <dbReference type="ARBA" id="ARBA00022723"/>
    </source>
</evidence>
<evidence type="ECO:0000256" key="5">
    <source>
        <dbReference type="ARBA" id="ARBA00004444"/>
    </source>
</evidence>
<keyword evidence="16" id="KW-0931">ER-Golgi transport</keyword>
<dbReference type="SMART" id="SM00177">
    <property type="entry name" value="ARF"/>
    <property type="match status" value="1"/>
</dbReference>
<organism evidence="31 32">
    <name type="scientific">Eumeta variegata</name>
    <name type="common">Bagworm moth</name>
    <name type="synonym">Eumeta japonica</name>
    <dbReference type="NCBI Taxonomy" id="151549"/>
    <lineage>
        <taxon>Eukaryota</taxon>
        <taxon>Metazoa</taxon>
        <taxon>Ecdysozoa</taxon>
        <taxon>Arthropoda</taxon>
        <taxon>Hexapoda</taxon>
        <taxon>Insecta</taxon>
        <taxon>Pterygota</taxon>
        <taxon>Neoptera</taxon>
        <taxon>Endopterygota</taxon>
        <taxon>Lepidoptera</taxon>
        <taxon>Glossata</taxon>
        <taxon>Ditrysia</taxon>
        <taxon>Tineoidea</taxon>
        <taxon>Psychidae</taxon>
        <taxon>Oiketicinae</taxon>
        <taxon>Eumeta</taxon>
    </lineage>
</organism>
<evidence type="ECO:0000256" key="1">
    <source>
        <dbReference type="ARBA" id="ARBA00001971"/>
    </source>
</evidence>
<evidence type="ECO:0000313" key="32">
    <source>
        <dbReference type="Proteomes" id="UP000299102"/>
    </source>
</evidence>
<evidence type="ECO:0000256" key="17">
    <source>
        <dbReference type="ARBA" id="ARBA00022927"/>
    </source>
</evidence>
<dbReference type="SUPFAM" id="SSF48264">
    <property type="entry name" value="Cytochrome P450"/>
    <property type="match status" value="1"/>
</dbReference>
<feature type="binding site" evidence="28">
    <location>
        <position position="536"/>
    </location>
    <ligand>
        <name>Mg(2+)</name>
        <dbReference type="ChEBI" id="CHEBI:18420"/>
    </ligand>
</feature>
<keyword evidence="15" id="KW-0492">Microsome</keyword>
<evidence type="ECO:0000256" key="20">
    <source>
        <dbReference type="ARBA" id="ARBA00023033"/>
    </source>
</evidence>
<comment type="caution">
    <text evidence="31">The sequence shown here is derived from an EMBL/GenBank/DDBJ whole genome shotgun (WGS) entry which is preliminary data.</text>
</comment>
<dbReference type="EC" id="3.6.5.2" evidence="8"/>
<evidence type="ECO:0000256" key="9">
    <source>
        <dbReference type="ARBA" id="ARBA00022448"/>
    </source>
</evidence>
<protein>
    <recommendedName>
        <fullName evidence="8">small monomeric GTPase</fullName>
        <ecNumber evidence="8">3.6.5.2</ecNumber>
    </recommendedName>
</protein>
<dbReference type="GO" id="GO:0051649">
    <property type="term" value="P:establishment of localization in cell"/>
    <property type="evidence" value="ECO:0007669"/>
    <property type="project" value="UniProtKB-ARBA"/>
</dbReference>
<dbReference type="InterPro" id="IPR017972">
    <property type="entry name" value="Cyt_P450_CS"/>
</dbReference>
<dbReference type="PRINTS" id="PR00385">
    <property type="entry name" value="P450"/>
</dbReference>
<dbReference type="OrthoDB" id="1470350at2759"/>
<evidence type="ECO:0000256" key="6">
    <source>
        <dbReference type="ARBA" id="ARBA00010290"/>
    </source>
</evidence>
<evidence type="ECO:0000256" key="13">
    <source>
        <dbReference type="ARBA" id="ARBA00022741"/>
    </source>
</evidence>
<evidence type="ECO:0000256" key="16">
    <source>
        <dbReference type="ARBA" id="ARBA00022892"/>
    </source>
</evidence>
<dbReference type="InterPro" id="IPR001128">
    <property type="entry name" value="Cyt_P450"/>
</dbReference>
<keyword evidence="20 29" id="KW-0503">Monooxygenase</keyword>
<evidence type="ECO:0000256" key="25">
    <source>
        <dbReference type="ARBA" id="ARBA00048098"/>
    </source>
</evidence>
<evidence type="ECO:0000256" key="14">
    <source>
        <dbReference type="ARBA" id="ARBA00022824"/>
    </source>
</evidence>
<evidence type="ECO:0000256" key="7">
    <source>
        <dbReference type="ARBA" id="ARBA00010617"/>
    </source>
</evidence>
<dbReference type="GO" id="GO:0020037">
    <property type="term" value="F:heme binding"/>
    <property type="evidence" value="ECO:0007669"/>
    <property type="project" value="InterPro"/>
</dbReference>
<comment type="catalytic activity">
    <reaction evidence="25">
        <text>GTP + H2O = GDP + phosphate + H(+)</text>
        <dbReference type="Rhea" id="RHEA:19669"/>
        <dbReference type="ChEBI" id="CHEBI:15377"/>
        <dbReference type="ChEBI" id="CHEBI:15378"/>
        <dbReference type="ChEBI" id="CHEBI:37565"/>
        <dbReference type="ChEBI" id="CHEBI:43474"/>
        <dbReference type="ChEBI" id="CHEBI:58189"/>
        <dbReference type="EC" id="3.6.5.2"/>
    </reaction>
</comment>
<gene>
    <name evidence="31" type="primary">Cyp4c3</name>
    <name evidence="31" type="ORF">EVAR_13330_1</name>
</gene>
<dbReference type="InterPro" id="IPR006689">
    <property type="entry name" value="Small_GTPase_ARF/SAR"/>
</dbReference>
<feature type="binding site" description="axial binding residue" evidence="26">
    <location>
        <position position="445"/>
    </location>
    <ligand>
        <name>heme</name>
        <dbReference type="ChEBI" id="CHEBI:30413"/>
    </ligand>
    <ligandPart>
        <name>Fe</name>
        <dbReference type="ChEBI" id="CHEBI:18248"/>
    </ligandPart>
</feature>
<keyword evidence="22 27" id="KW-0342">GTP-binding</keyword>
<keyword evidence="13 27" id="KW-0547">Nucleotide-binding</keyword>
<evidence type="ECO:0000256" key="24">
    <source>
        <dbReference type="ARBA" id="ARBA00023288"/>
    </source>
</evidence>
<dbReference type="GO" id="GO:0016705">
    <property type="term" value="F:oxidoreductase activity, acting on paired donors, with incorporation or reduction of molecular oxygen"/>
    <property type="evidence" value="ECO:0007669"/>
    <property type="project" value="InterPro"/>
</dbReference>
<dbReference type="PROSITE" id="PS00086">
    <property type="entry name" value="CYTOCHROME_P450"/>
    <property type="match status" value="1"/>
</dbReference>
<evidence type="ECO:0000256" key="4">
    <source>
        <dbReference type="ARBA" id="ARBA00004406"/>
    </source>
</evidence>
<dbReference type="InterPro" id="IPR050196">
    <property type="entry name" value="Cytochrome_P450_Monoox"/>
</dbReference>
<dbReference type="GO" id="GO:0048731">
    <property type="term" value="P:system development"/>
    <property type="evidence" value="ECO:0007669"/>
    <property type="project" value="UniProtKB-ARBA"/>
</dbReference>